<keyword evidence="4" id="KW-1185">Reference proteome</keyword>
<dbReference type="EMBL" id="EAAA01001327">
    <property type="status" value="NOT_ANNOTATED_CDS"/>
    <property type="molecule type" value="Genomic_DNA"/>
</dbReference>
<keyword evidence="2" id="KW-1133">Transmembrane helix</keyword>
<evidence type="ECO:0000256" key="1">
    <source>
        <dbReference type="SAM" id="MobiDB-lite"/>
    </source>
</evidence>
<reference evidence="3" key="3">
    <citation type="submission" date="2025-08" db="UniProtKB">
        <authorList>
            <consortium name="Ensembl"/>
        </authorList>
    </citation>
    <scope>IDENTIFICATION</scope>
</reference>
<name>F6ZNG6_CIOIN</name>
<dbReference type="GeneID" id="100177663"/>
<accession>A0A1W2WJW2</accession>
<dbReference type="KEGG" id="cin:100177663"/>
<evidence type="ECO:0000256" key="2">
    <source>
        <dbReference type="SAM" id="Phobius"/>
    </source>
</evidence>
<feature type="compositionally biased region" description="Basic residues" evidence="1">
    <location>
        <begin position="1"/>
        <end position="12"/>
    </location>
</feature>
<accession>F6ZNG6</accession>
<organism evidence="3 4">
    <name type="scientific">Ciona intestinalis</name>
    <name type="common">Transparent sea squirt</name>
    <name type="synonym">Ascidia intestinalis</name>
    <dbReference type="NCBI Taxonomy" id="7719"/>
    <lineage>
        <taxon>Eukaryota</taxon>
        <taxon>Metazoa</taxon>
        <taxon>Chordata</taxon>
        <taxon>Tunicata</taxon>
        <taxon>Ascidiacea</taxon>
        <taxon>Phlebobranchia</taxon>
        <taxon>Cionidae</taxon>
        <taxon>Ciona</taxon>
    </lineage>
</organism>
<dbReference type="Proteomes" id="UP000008144">
    <property type="component" value="Chromosome 2"/>
</dbReference>
<proteinExistence type="predicted"/>
<evidence type="ECO:0000313" key="3">
    <source>
        <dbReference type="Ensembl" id="ENSCINP00000022173.2"/>
    </source>
</evidence>
<dbReference type="Ensembl" id="ENSCINT00000022419.2">
    <property type="protein sequence ID" value="ENSCINP00000022173.2"/>
    <property type="gene ID" value="ENSCING00000011644.2"/>
</dbReference>
<keyword evidence="2" id="KW-0472">Membrane</keyword>
<dbReference type="AlphaFoldDB" id="F6ZNG6"/>
<feature type="region of interest" description="Disordered" evidence="1">
    <location>
        <begin position="1"/>
        <end position="26"/>
    </location>
</feature>
<reference evidence="3" key="2">
    <citation type="journal article" date="2008" name="Genome Biol.">
        <title>Improved genome assembly and evidence-based global gene model set for the chordate Ciona intestinalis: new insight into intron and operon populations.</title>
        <authorList>
            <person name="Satou Y."/>
            <person name="Mineta K."/>
            <person name="Ogasawara M."/>
            <person name="Sasakura Y."/>
            <person name="Shoguchi E."/>
            <person name="Ueno K."/>
            <person name="Yamada L."/>
            <person name="Matsumoto J."/>
            <person name="Wasserscheid J."/>
            <person name="Dewar K."/>
            <person name="Wiley G.B."/>
            <person name="Macmil S.L."/>
            <person name="Roe B.A."/>
            <person name="Zeller R.W."/>
            <person name="Hastings K.E."/>
            <person name="Lemaire P."/>
            <person name="Lindquist E."/>
            <person name="Endo T."/>
            <person name="Hotta K."/>
            <person name="Inaba K."/>
        </authorList>
    </citation>
    <scope>NUCLEOTIDE SEQUENCE [LARGE SCALE GENOMIC DNA]</scope>
    <source>
        <strain evidence="3">wild type</strain>
    </source>
</reference>
<dbReference type="HOGENOM" id="CLU_1610175_0_0_1"/>
<gene>
    <name evidence="3" type="primary">LOC100177663</name>
</gene>
<dbReference type="RefSeq" id="XP_002130336.1">
    <property type="nucleotide sequence ID" value="XM_002130300.4"/>
</dbReference>
<evidence type="ECO:0000313" key="4">
    <source>
        <dbReference type="Proteomes" id="UP000008144"/>
    </source>
</evidence>
<feature type="transmembrane region" description="Helical" evidence="2">
    <location>
        <begin position="65"/>
        <end position="86"/>
    </location>
</feature>
<reference evidence="4" key="1">
    <citation type="journal article" date="2002" name="Science">
        <title>The draft genome of Ciona intestinalis: insights into chordate and vertebrate origins.</title>
        <authorList>
            <person name="Dehal P."/>
            <person name="Satou Y."/>
            <person name="Campbell R.K."/>
            <person name="Chapman J."/>
            <person name="Degnan B."/>
            <person name="De Tomaso A."/>
            <person name="Davidson B."/>
            <person name="Di Gregorio A."/>
            <person name="Gelpke M."/>
            <person name="Goodstein D.M."/>
            <person name="Harafuji N."/>
            <person name="Hastings K.E."/>
            <person name="Ho I."/>
            <person name="Hotta K."/>
            <person name="Huang W."/>
            <person name="Kawashima T."/>
            <person name="Lemaire P."/>
            <person name="Martinez D."/>
            <person name="Meinertzhagen I.A."/>
            <person name="Necula S."/>
            <person name="Nonaka M."/>
            <person name="Putnam N."/>
            <person name="Rash S."/>
            <person name="Saiga H."/>
            <person name="Satake M."/>
            <person name="Terry A."/>
            <person name="Yamada L."/>
            <person name="Wang H.G."/>
            <person name="Awazu S."/>
            <person name="Azumi K."/>
            <person name="Boore J."/>
            <person name="Branno M."/>
            <person name="Chin-Bow S."/>
            <person name="DeSantis R."/>
            <person name="Doyle S."/>
            <person name="Francino P."/>
            <person name="Keys D.N."/>
            <person name="Haga S."/>
            <person name="Hayashi H."/>
            <person name="Hino K."/>
            <person name="Imai K.S."/>
            <person name="Inaba K."/>
            <person name="Kano S."/>
            <person name="Kobayashi K."/>
            <person name="Kobayashi M."/>
            <person name="Lee B.I."/>
            <person name="Makabe K.W."/>
            <person name="Manohar C."/>
            <person name="Matassi G."/>
            <person name="Medina M."/>
            <person name="Mochizuki Y."/>
            <person name="Mount S."/>
            <person name="Morishita T."/>
            <person name="Miura S."/>
            <person name="Nakayama A."/>
            <person name="Nishizaka S."/>
            <person name="Nomoto H."/>
            <person name="Ohta F."/>
            <person name="Oishi K."/>
            <person name="Rigoutsos I."/>
            <person name="Sano M."/>
            <person name="Sasaki A."/>
            <person name="Sasakura Y."/>
            <person name="Shoguchi E."/>
            <person name="Shin-i T."/>
            <person name="Spagnuolo A."/>
            <person name="Stainier D."/>
            <person name="Suzuki M.M."/>
            <person name="Tassy O."/>
            <person name="Takatori N."/>
            <person name="Tokuoka M."/>
            <person name="Yagi K."/>
            <person name="Yoshizaki F."/>
            <person name="Wada S."/>
            <person name="Zhang C."/>
            <person name="Hyatt P.D."/>
            <person name="Larimer F."/>
            <person name="Detter C."/>
            <person name="Doggett N."/>
            <person name="Glavina T."/>
            <person name="Hawkins T."/>
            <person name="Richardson P."/>
            <person name="Lucas S."/>
            <person name="Kohara Y."/>
            <person name="Levine M."/>
            <person name="Satoh N."/>
            <person name="Rokhsar D.S."/>
        </authorList>
    </citation>
    <scope>NUCLEOTIDE SEQUENCE [LARGE SCALE GENOMIC DNA]</scope>
</reference>
<feature type="transmembrane region" description="Helical" evidence="2">
    <location>
        <begin position="36"/>
        <end position="53"/>
    </location>
</feature>
<keyword evidence="2" id="KW-0812">Transmembrane</keyword>
<protein>
    <submittedName>
        <fullName evidence="3">Uncharacterized LOC100177663</fullName>
    </submittedName>
</protein>
<dbReference type="InParanoid" id="F6ZNG6"/>
<sequence>MARKNVAKTSRFKRSEDVSVRDDKKQMKQPIGGRDVLYGIAILSRIYYSLYWANGDVTEFGVTPSSWMALSTLAIMAVPGVSAFVVANARPHHVYKVLFWNFITCVVLATLWLFVIFVEATFLSQSAYENDSTPPMKLGLYPQYSLISSATFGITLFLASSRYSP</sequence>
<feature type="transmembrane region" description="Helical" evidence="2">
    <location>
        <begin position="98"/>
        <end position="118"/>
    </location>
</feature>
<feature type="transmembrane region" description="Helical" evidence="2">
    <location>
        <begin position="138"/>
        <end position="159"/>
    </location>
</feature>
<feature type="compositionally biased region" description="Basic and acidic residues" evidence="1">
    <location>
        <begin position="13"/>
        <end position="26"/>
    </location>
</feature>
<reference evidence="3" key="4">
    <citation type="submission" date="2025-09" db="UniProtKB">
        <authorList>
            <consortium name="Ensembl"/>
        </authorList>
    </citation>
    <scope>IDENTIFICATION</scope>
</reference>